<dbReference type="InterPro" id="IPR045339">
    <property type="entry name" value="DUF6534"/>
</dbReference>
<dbReference type="Pfam" id="PF20152">
    <property type="entry name" value="DUF6534"/>
    <property type="match status" value="1"/>
</dbReference>
<protein>
    <recommendedName>
        <fullName evidence="2">DUF6534 domain-containing protein</fullName>
    </recommendedName>
</protein>
<feature type="transmembrane region" description="Helical" evidence="1">
    <location>
        <begin position="173"/>
        <end position="192"/>
    </location>
</feature>
<evidence type="ECO:0000313" key="4">
    <source>
        <dbReference type="Proteomes" id="UP000757232"/>
    </source>
</evidence>
<feature type="transmembrane region" description="Helical" evidence="1">
    <location>
        <begin position="19"/>
        <end position="40"/>
    </location>
</feature>
<dbReference type="AlphaFoldDB" id="A0A9Q5HXK1"/>
<keyword evidence="4" id="KW-1185">Reference proteome</keyword>
<evidence type="ECO:0000256" key="1">
    <source>
        <dbReference type="SAM" id="Phobius"/>
    </source>
</evidence>
<evidence type="ECO:0000259" key="2">
    <source>
        <dbReference type="Pfam" id="PF20152"/>
    </source>
</evidence>
<reference evidence="3" key="1">
    <citation type="submission" date="2016-06" db="EMBL/GenBank/DDBJ databases">
        <title>Draft Genome sequence of the fungus Inonotus baumii.</title>
        <authorList>
            <person name="Zhu H."/>
            <person name="Lin W."/>
        </authorList>
    </citation>
    <scope>NUCLEOTIDE SEQUENCE</scope>
    <source>
        <strain evidence="3">821</strain>
    </source>
</reference>
<proteinExistence type="predicted"/>
<feature type="transmembrane region" description="Helical" evidence="1">
    <location>
        <begin position="52"/>
        <end position="75"/>
    </location>
</feature>
<evidence type="ECO:0000313" key="3">
    <source>
        <dbReference type="EMBL" id="OCB87577.1"/>
    </source>
</evidence>
<organism evidence="3 4">
    <name type="scientific">Sanghuangporus baumii</name>
    <name type="common">Phellinus baumii</name>
    <dbReference type="NCBI Taxonomy" id="108892"/>
    <lineage>
        <taxon>Eukaryota</taxon>
        <taxon>Fungi</taxon>
        <taxon>Dikarya</taxon>
        <taxon>Basidiomycota</taxon>
        <taxon>Agaricomycotina</taxon>
        <taxon>Agaricomycetes</taxon>
        <taxon>Hymenochaetales</taxon>
        <taxon>Hymenochaetaceae</taxon>
        <taxon>Sanghuangporus</taxon>
    </lineage>
</organism>
<comment type="caution">
    <text evidence="3">The sequence shown here is derived from an EMBL/GenBank/DDBJ whole genome shotgun (WGS) entry which is preliminary data.</text>
</comment>
<feature type="transmembrane region" description="Helical" evidence="1">
    <location>
        <begin position="134"/>
        <end position="153"/>
    </location>
</feature>
<gene>
    <name evidence="3" type="ORF">A7U60_g5280</name>
</gene>
<dbReference type="Proteomes" id="UP000757232">
    <property type="component" value="Unassembled WGS sequence"/>
</dbReference>
<feature type="transmembrane region" description="Helical" evidence="1">
    <location>
        <begin position="230"/>
        <end position="254"/>
    </location>
</feature>
<sequence>MADCEPIQVDLAPTFGIQFWGLLVSIFFLGASLVQAYLYYTNNPDGWFMRTFVAVILVLDVAGTILVSDAMHYYLEAASSYNSSRSQHFYASRVLTAGKSNRYGRIAAVIIVSRPCLMAFIDMIFTINLLPSKSVGSFASFGSALAACIKLYLTGRGFTSLEQPNYKSLISAWSFSNGLCDAIATFAMCYFLTSYKSSFKSSVQLRDITESIAKLTCWFSQRTTSVVNSLFLFSINRGFLVFVTQIGLVTAYLAAPSKGYWTPFHLVLPKLHVNTLLAMLNSRTGLLDRMKGRWRTTTTTVQSAGGLKSDSKVRADSPNLSATRKLTVSRKFHAQNLADVPVHNGVHVTRSFMTYTDDDRGTSEVADSVKGHAIA</sequence>
<feature type="transmembrane region" description="Helical" evidence="1">
    <location>
        <begin position="260"/>
        <end position="280"/>
    </location>
</feature>
<dbReference type="EMBL" id="LNZH02000190">
    <property type="protein sequence ID" value="OCB87577.1"/>
    <property type="molecule type" value="Genomic_DNA"/>
</dbReference>
<keyword evidence="1" id="KW-0812">Transmembrane</keyword>
<keyword evidence="1" id="KW-0472">Membrane</keyword>
<feature type="domain" description="DUF6534" evidence="2">
    <location>
        <begin position="179"/>
        <end position="284"/>
    </location>
</feature>
<feature type="transmembrane region" description="Helical" evidence="1">
    <location>
        <begin position="106"/>
        <end position="127"/>
    </location>
</feature>
<keyword evidence="1" id="KW-1133">Transmembrane helix</keyword>
<dbReference type="OrthoDB" id="2792702at2759"/>
<name>A0A9Q5HXK1_SANBA</name>
<accession>A0A9Q5HXK1</accession>